<name>A0ABM1SD44_LIMPO</name>
<comment type="similarity">
    <text evidence="2">Belongs to the N-CoR nuclear receptor corepressors family.</text>
</comment>
<feature type="compositionally biased region" description="Polar residues" evidence="4">
    <location>
        <begin position="2247"/>
        <end position="2256"/>
    </location>
</feature>
<accession>A0ABM1SD44</accession>
<dbReference type="Gene3D" id="1.20.58.1880">
    <property type="match status" value="1"/>
</dbReference>
<feature type="region of interest" description="Disordered" evidence="4">
    <location>
        <begin position="547"/>
        <end position="572"/>
    </location>
</feature>
<dbReference type="SUPFAM" id="SSF46689">
    <property type="entry name" value="Homeodomain-like"/>
    <property type="match status" value="2"/>
</dbReference>
<feature type="region of interest" description="Disordered" evidence="4">
    <location>
        <begin position="1303"/>
        <end position="1338"/>
    </location>
</feature>
<feature type="compositionally biased region" description="Polar residues" evidence="4">
    <location>
        <begin position="1951"/>
        <end position="1964"/>
    </location>
</feature>
<feature type="region of interest" description="Disordered" evidence="4">
    <location>
        <begin position="1573"/>
        <end position="1592"/>
    </location>
</feature>
<feature type="compositionally biased region" description="Polar residues" evidence="4">
    <location>
        <begin position="1396"/>
        <end position="1408"/>
    </location>
</feature>
<feature type="compositionally biased region" description="Basic and acidic residues" evidence="4">
    <location>
        <begin position="263"/>
        <end position="281"/>
    </location>
</feature>
<evidence type="ECO:0000313" key="7">
    <source>
        <dbReference type="Proteomes" id="UP000694941"/>
    </source>
</evidence>
<gene>
    <name evidence="8" type="primary">LOC106459370</name>
</gene>
<dbReference type="InterPro" id="IPR051571">
    <property type="entry name" value="N-CoR_corepressor"/>
</dbReference>
<protein>
    <submittedName>
        <fullName evidence="8">Uncharacterized protein LOC106459370 isoform X1</fullName>
    </submittedName>
</protein>
<dbReference type="Gene3D" id="1.20.5.430">
    <property type="match status" value="1"/>
</dbReference>
<dbReference type="GeneID" id="106459370"/>
<feature type="region of interest" description="Disordered" evidence="4">
    <location>
        <begin position="1943"/>
        <end position="1983"/>
    </location>
</feature>
<dbReference type="PANTHER" id="PTHR13992">
    <property type="entry name" value="NUCLEAR RECEPTOR CO-REPRESSOR RELATED NCOR"/>
    <property type="match status" value="1"/>
</dbReference>
<evidence type="ECO:0000313" key="8">
    <source>
        <dbReference type="RefSeq" id="XP_022241549.1"/>
    </source>
</evidence>
<feature type="region of interest" description="Disordered" evidence="4">
    <location>
        <begin position="609"/>
        <end position="652"/>
    </location>
</feature>
<feature type="compositionally biased region" description="Basic and acidic residues" evidence="4">
    <location>
        <begin position="888"/>
        <end position="906"/>
    </location>
</feature>
<dbReference type="InterPro" id="IPR009057">
    <property type="entry name" value="Homeodomain-like_sf"/>
</dbReference>
<feature type="compositionally biased region" description="Basic and acidic residues" evidence="4">
    <location>
        <begin position="641"/>
        <end position="652"/>
    </location>
</feature>
<sequence length="2398" mass="267704">MSNVKALSAGHIGNSIYVEMRPTHEGNASYKRQTGPLSPPVAFTPGYSFPQNPTRYSYPRTAAPRTPVSLYSQLYRDASYHAESPVEHHIQGQVQHQGRCCPTLLPTSDISIYNEQLDRERFHEAYRYSEECNLNMPAATGVPSAALVQPVQNHVAPSVAGPVNSISAGMNMCQVTKRPRLAVEQKTPFYQPLLINTRDSSGIGKESVYTPQVEAISPTLPYEDSQLNQPPQRTSKDELLQVINRLDREIAQMQSQTTNLKKKQQELEMEASKPPDSKPHVQETSCSEPKQLSLAQLIYSDNRKKAQQAHGILEKLGLKLELPIYNQPSDPVVFHENKKHFLSFKKRLIVHLTQKQQERKQWETYLTKTYSWLMQAWQKRMEKKDNNTNKRLKDIKVREYFEKQYPELRKQREERERLSRVGQRVRSDAEMEEIMDGLQEQELEDKKMRSYAVIPPILFDHRQKNIQYINKNGLVEDPMAEYKERQMLNIWTDQEKEVFREKFLQHPKNFIIIASHLERKSVADCVQYYYLTKKSENYKQLLRKTTVRKRSRTLVRPPTQSDTQSQGSSQSAMMPASLDLMVTIPISCCHTTITTMTVSLTTATTSSSTSRSYLESNFRPTRNNYFDPRTESDGKSSSNSENKDLKTDKTKPCEDGSVHVCVVCKAQVENPSQFRPLTKSNCDTFGVKESDLTPDMRVCASCRFKTVQKRCPIPSCRTPKRKVKRLRLLPGKWLELPWGLKRSIMEELSLPLEITKCCTACHNRIVRKLGSTPNSEGTESSRWTEEEIEVAKRGLRELGTNWVAIGDMVATKTKEQCKNFYFNYKHKYGLEEIIQEYKQNHETKEEEHKKDGKTASDEDESGGTTSSCEEDNGCSSDTASAPSPTNKNPEEGKDSHCKQQEEEMRGKSVSQAILVSCPDNDSSATVSADECHGQADSDVQRSRGRMNSSFVAQNISNHQVTCSSKYAQYSAVKTSQLPSLESHHNQSHRGFPAMMTTHNTMQVSSSTKEEPTCVRDLIDKAIKISLQGPGKNQYKDSTMFQLPIKEGQEMEAGQDSSEVCIIGQVPAAHESSRLSCDVRSFPLPRAEGLAIKAQHLVCEPSQDLECEVQDLSKKEKPSPIPALIRENRERITPLPHPSSGLSPFSQQVPLLHYSAPPPAHSKQYNCALDLPLQRDLYPSRIGELGSKMTYPLTDLLHSQPPHLVPQQPVHNNQSSTTSSWSFPKHISSKSPVPPPPPPLINNMKLAYKDRTSHCGSIILGTPLNQHPSVSPVSISSHYEGLKQFTPPNIKDGGSITLGTPVLPGKKAAASTSQPELHPSAPVSCEDGNTRSVPSSSSVMPVMYNPAVEQYYQRVSSSGPYPYPGYSASTTTSTKQNFPSELSSSKQLMIDFNTSKQMQMQRGSVSGDQESPRAKETSSQQDQVAINGSDLQMHPVHSIMLCQSSGPQGQASQFYPAMSDAHYSPQPNTTNSPVSGQWPPCVSPVQPASRQNVIHNQAWRTEDKPSVIHTSPHVSDLCSNRSCSMLPPSHEAFNTLVDAAAAQPSLTIPRNERRTPLANSKVVQLEILRSDREKVTNSTEFQQRPRSHPEPIPYIHIQPPGEPNRLEQISGKTNMDIKPYFRQETYGCMIDSRHNMKQTSEVLRHQQPSAALHLVREPFTQEKFEQEMMLQNLVNCQNPEVGQDKYHSVPMKKINFKSHPYRIDGPLNITRVPLNQPDLNMEAAMMLSQSFQKEKPKTTASTRGVTAGNLIDAIITHQINQPAEGTLKNPEPESVLLQGQESGKDGDFTRLPSLKEKIVTIDDESEKNVNGRSEFCVSDHGSIRPNNVIEKTFTLGQRIEAIISKNYSPGPPNNVQVSKSNSYAEGRLAGVTSQMSFHKSSQVASFNSQHVDVPTGRPLEGIAAAAAAAEGLHGNNDRYCAISEDQNSLTPSPAYQSWKLRRALQQNRERAQQSPSGFSRPNSWNHPPLRTPNRPHSSPLTPYTVEPISPPTHFNPDELNTSNLHYESPTGWFPGQVTVRHEGLVISPTAGQCAPGLSTMHSGSQHQQMGLSPLDYVKNKIVEVMRTAADETGEASNQFHSQQDRQEKNLPFPTPKSIKIQERLERPQSTGSAIQSRDRLTPQPDLRYSPILVGGSSHLLPRPSSVSSKTHYMTIDGFRSPKRTVDGIFSCNGSTMNISGMRSKSASPVCIDPKKETEIMRKRPRTESHYPHEKHPNLHRHLALDSCGNDNIKSNRVRHLHNETSINKTLPLNNATGSRIEPVSPPSAPQTMTRSIEETHHGQGSENAVSMRSLSLKSPGVDSRSSPFNALPSIPDSNTRYSSSPAVVTVSYPNYSGVSAQYTYPFSALSISKSTSSSSSNSPSTQNPLPRVSSALSPLPELQVAPLLSSQYEPLSDED</sequence>
<evidence type="ECO:0000259" key="6">
    <source>
        <dbReference type="PROSITE" id="PS51293"/>
    </source>
</evidence>
<feature type="compositionally biased region" description="Polar residues" evidence="4">
    <location>
        <begin position="1211"/>
        <end position="1221"/>
    </location>
</feature>
<feature type="region of interest" description="Disordered" evidence="4">
    <location>
        <begin position="1396"/>
        <end position="1422"/>
    </location>
</feature>
<dbReference type="PROSITE" id="PS51293">
    <property type="entry name" value="SANT"/>
    <property type="match status" value="2"/>
</dbReference>
<feature type="region of interest" description="Disordered" evidence="4">
    <location>
        <begin position="840"/>
        <end position="942"/>
    </location>
</feature>
<evidence type="ECO:0000256" key="1">
    <source>
        <dbReference type="ARBA" id="ARBA00004123"/>
    </source>
</evidence>
<feature type="region of interest" description="Disordered" evidence="4">
    <location>
        <begin position="2071"/>
        <end position="2124"/>
    </location>
</feature>
<dbReference type="InterPro" id="IPR017884">
    <property type="entry name" value="SANT_dom"/>
</dbReference>
<dbReference type="Pfam" id="PF15784">
    <property type="entry name" value="GPS2_interact"/>
    <property type="match status" value="1"/>
</dbReference>
<evidence type="ECO:0000259" key="5">
    <source>
        <dbReference type="PROSITE" id="PS50090"/>
    </source>
</evidence>
<evidence type="ECO:0000256" key="2">
    <source>
        <dbReference type="ARBA" id="ARBA00010097"/>
    </source>
</evidence>
<feature type="region of interest" description="Disordered" evidence="4">
    <location>
        <begin position="1204"/>
        <end position="1237"/>
    </location>
</feature>
<dbReference type="Pfam" id="PF00249">
    <property type="entry name" value="Myb_DNA-binding"/>
    <property type="match status" value="1"/>
</dbReference>
<reference evidence="8" key="1">
    <citation type="submission" date="2025-08" db="UniProtKB">
        <authorList>
            <consortium name="RefSeq"/>
        </authorList>
    </citation>
    <scope>IDENTIFICATION</scope>
    <source>
        <tissue evidence="8">Muscle</tissue>
    </source>
</reference>
<feature type="domain" description="Myb-like" evidence="5">
    <location>
        <begin position="775"/>
        <end position="825"/>
    </location>
</feature>
<feature type="compositionally biased region" description="Polar residues" evidence="4">
    <location>
        <begin position="908"/>
        <end position="926"/>
    </location>
</feature>
<feature type="region of interest" description="Disordered" evidence="4">
    <location>
        <begin position="2247"/>
        <end position="2323"/>
    </location>
</feature>
<evidence type="ECO:0000256" key="3">
    <source>
        <dbReference type="ARBA" id="ARBA00023054"/>
    </source>
</evidence>
<dbReference type="CDD" id="cd00167">
    <property type="entry name" value="SANT"/>
    <property type="match status" value="1"/>
</dbReference>
<dbReference type="InterPro" id="IPR031557">
    <property type="entry name" value="N-CoR_GPS2_interact"/>
</dbReference>
<feature type="domain" description="SANT" evidence="6">
    <location>
        <begin position="486"/>
        <end position="537"/>
    </location>
</feature>
<feature type="compositionally biased region" description="Low complexity" evidence="4">
    <location>
        <begin position="559"/>
        <end position="571"/>
    </location>
</feature>
<feature type="domain" description="SANT" evidence="6">
    <location>
        <begin position="778"/>
        <end position="829"/>
    </location>
</feature>
<keyword evidence="7" id="KW-1185">Reference proteome</keyword>
<feature type="region of interest" description="Disordered" evidence="4">
    <location>
        <begin position="2352"/>
        <end position="2375"/>
    </location>
</feature>
<dbReference type="Gene3D" id="1.10.10.60">
    <property type="entry name" value="Homeodomain-like"/>
    <property type="match status" value="1"/>
</dbReference>
<proteinExistence type="inferred from homology"/>
<dbReference type="PANTHER" id="PTHR13992:SF39">
    <property type="entry name" value="SMRTER, ISOFORM G"/>
    <property type="match status" value="1"/>
</dbReference>
<feature type="compositionally biased region" description="Basic and acidic residues" evidence="4">
    <location>
        <begin position="840"/>
        <end position="856"/>
    </location>
</feature>
<dbReference type="SMART" id="SM00717">
    <property type="entry name" value="SANT"/>
    <property type="match status" value="2"/>
</dbReference>
<dbReference type="PROSITE" id="PS50090">
    <property type="entry name" value="MYB_LIKE"/>
    <property type="match status" value="1"/>
</dbReference>
<organism evidence="7 8">
    <name type="scientific">Limulus polyphemus</name>
    <name type="common">Atlantic horseshoe crab</name>
    <dbReference type="NCBI Taxonomy" id="6850"/>
    <lineage>
        <taxon>Eukaryota</taxon>
        <taxon>Metazoa</taxon>
        <taxon>Ecdysozoa</taxon>
        <taxon>Arthropoda</taxon>
        <taxon>Chelicerata</taxon>
        <taxon>Merostomata</taxon>
        <taxon>Xiphosura</taxon>
        <taxon>Limulidae</taxon>
        <taxon>Limulus</taxon>
    </lineage>
</organism>
<feature type="region of interest" description="Disordered" evidence="4">
    <location>
        <begin position="255"/>
        <end position="288"/>
    </location>
</feature>
<feature type="compositionally biased region" description="Polar residues" evidence="4">
    <location>
        <begin position="613"/>
        <end position="624"/>
    </location>
</feature>
<feature type="compositionally biased region" description="Polar residues" evidence="4">
    <location>
        <begin position="862"/>
        <end position="887"/>
    </location>
</feature>
<evidence type="ECO:0000256" key="4">
    <source>
        <dbReference type="SAM" id="MobiDB-lite"/>
    </source>
</evidence>
<feature type="compositionally biased region" description="Polar residues" evidence="4">
    <location>
        <begin position="2283"/>
        <end position="2295"/>
    </location>
</feature>
<comment type="subcellular location">
    <subcellularLocation>
        <location evidence="1">Nucleus</location>
    </subcellularLocation>
</comment>
<keyword evidence="3" id="KW-0175">Coiled coil</keyword>
<feature type="compositionally biased region" description="Low complexity" evidence="4">
    <location>
        <begin position="2352"/>
        <end position="2363"/>
    </location>
</feature>
<feature type="compositionally biased region" description="Polar residues" evidence="4">
    <location>
        <begin position="2314"/>
        <end position="2323"/>
    </location>
</feature>
<feature type="compositionally biased region" description="Basic and acidic residues" evidence="4">
    <location>
        <begin position="929"/>
        <end position="941"/>
    </location>
</feature>
<dbReference type="Proteomes" id="UP000694941">
    <property type="component" value="Unplaced"/>
</dbReference>
<dbReference type="RefSeq" id="XP_022241549.1">
    <property type="nucleotide sequence ID" value="XM_022385841.1"/>
</dbReference>
<dbReference type="InterPro" id="IPR001005">
    <property type="entry name" value="SANT/Myb"/>
</dbReference>